<proteinExistence type="predicted"/>
<accession>A0A6N8J2Q6</accession>
<dbReference type="AlphaFoldDB" id="A0A6N8J2Q6"/>
<dbReference type="OrthoDB" id="623995at2"/>
<dbReference type="Proteomes" id="UP000468388">
    <property type="component" value="Unassembled WGS sequence"/>
</dbReference>
<gene>
    <name evidence="1" type="ORF">GO495_02855</name>
</gene>
<protein>
    <submittedName>
        <fullName evidence="1">Uncharacterized protein</fullName>
    </submittedName>
</protein>
<organism evidence="1 2">
    <name type="scientific">Chitinophaga oryziterrae</name>
    <dbReference type="NCBI Taxonomy" id="1031224"/>
    <lineage>
        <taxon>Bacteria</taxon>
        <taxon>Pseudomonadati</taxon>
        <taxon>Bacteroidota</taxon>
        <taxon>Chitinophagia</taxon>
        <taxon>Chitinophagales</taxon>
        <taxon>Chitinophagaceae</taxon>
        <taxon>Chitinophaga</taxon>
    </lineage>
</organism>
<comment type="caution">
    <text evidence="1">The sequence shown here is derived from an EMBL/GenBank/DDBJ whole genome shotgun (WGS) entry which is preliminary data.</text>
</comment>
<evidence type="ECO:0000313" key="2">
    <source>
        <dbReference type="Proteomes" id="UP000468388"/>
    </source>
</evidence>
<name>A0A6N8J2Q6_9BACT</name>
<keyword evidence="2" id="KW-1185">Reference proteome</keyword>
<evidence type="ECO:0000313" key="1">
    <source>
        <dbReference type="EMBL" id="MVT39515.1"/>
    </source>
</evidence>
<dbReference type="EMBL" id="WRXO01000001">
    <property type="protein sequence ID" value="MVT39515.1"/>
    <property type="molecule type" value="Genomic_DNA"/>
</dbReference>
<dbReference type="RefSeq" id="WP_157298182.1">
    <property type="nucleotide sequence ID" value="NZ_BAAAZB010000005.1"/>
</dbReference>
<reference evidence="1 2" key="1">
    <citation type="submission" date="2019-12" db="EMBL/GenBank/DDBJ databases">
        <title>The draft genomic sequence of strain Chitinophaga oryziterrae JCM 16595.</title>
        <authorList>
            <person name="Zhang X."/>
        </authorList>
    </citation>
    <scope>NUCLEOTIDE SEQUENCE [LARGE SCALE GENOMIC DNA]</scope>
    <source>
        <strain evidence="1 2">JCM 16595</strain>
    </source>
</reference>
<sequence length="96" mass="10073">MALPAASGERATIGIHSAAIGGLERSKIVAEVISGNGEVLRSMIDIPSGYMPTVTSSIEIVSRALNGSYKTGFQSPASAYGEELLDTLLDIRITDY</sequence>